<comment type="caution">
    <text evidence="1">The sequence shown here is derived from an EMBL/GenBank/DDBJ whole genome shotgun (WGS) entry which is preliminary data.</text>
</comment>
<reference evidence="1" key="1">
    <citation type="submission" date="2021-03" db="EMBL/GenBank/DDBJ databases">
        <authorList>
            <consortium name="DOE Joint Genome Institute"/>
            <person name="Ahrendt S."/>
            <person name="Looney B.P."/>
            <person name="Miyauchi S."/>
            <person name="Morin E."/>
            <person name="Drula E."/>
            <person name="Courty P.E."/>
            <person name="Chicoki N."/>
            <person name="Fauchery L."/>
            <person name="Kohler A."/>
            <person name="Kuo A."/>
            <person name="Labutti K."/>
            <person name="Pangilinan J."/>
            <person name="Lipzen A."/>
            <person name="Riley R."/>
            <person name="Andreopoulos W."/>
            <person name="He G."/>
            <person name="Johnson J."/>
            <person name="Barry K.W."/>
            <person name="Grigoriev I.V."/>
            <person name="Nagy L."/>
            <person name="Hibbett D."/>
            <person name="Henrissat B."/>
            <person name="Matheny P.B."/>
            <person name="Labbe J."/>
            <person name="Martin F."/>
        </authorList>
    </citation>
    <scope>NUCLEOTIDE SEQUENCE</scope>
    <source>
        <strain evidence="1">HHB10654</strain>
    </source>
</reference>
<accession>A0ACB8SN23</accession>
<keyword evidence="2" id="KW-1185">Reference proteome</keyword>
<name>A0ACB8SN23_9AGAM</name>
<sequence>MYVVFCFFFFFPLFLPTWAWPDVCHRGKCSTGHFSLRKHECSPSRSLDLRSLVSVLSSHSLVYRFPFRTVDVNSGRRGFQTTKPTRRSRGGEAPQKSSNPASSCPSLSAVHVTQSRLFVSPESPGGRRYRAVPSSPTGSIGQSRHGAGRRESCDVNASQNCALVARSFPQPQQQVSLNDGLTHTSTIYRSRILTASAPLDSCVATMASPQLSLKRADSLDTSAAYSCRIPESHRPFRVSTGAATGPFAWSSIRDRLVRYSAPQPTRPPICSLHLISLVHSRRSSPQVAPPPSLFAYAVGERLQSSPYLELHQREYI</sequence>
<evidence type="ECO:0000313" key="2">
    <source>
        <dbReference type="Proteomes" id="UP000814140"/>
    </source>
</evidence>
<dbReference type="EMBL" id="MU277245">
    <property type="protein sequence ID" value="KAI0057617.1"/>
    <property type="molecule type" value="Genomic_DNA"/>
</dbReference>
<evidence type="ECO:0000313" key="1">
    <source>
        <dbReference type="EMBL" id="KAI0057617.1"/>
    </source>
</evidence>
<proteinExistence type="predicted"/>
<protein>
    <submittedName>
        <fullName evidence="1">Uncharacterized protein</fullName>
    </submittedName>
</protein>
<organism evidence="1 2">
    <name type="scientific">Artomyces pyxidatus</name>
    <dbReference type="NCBI Taxonomy" id="48021"/>
    <lineage>
        <taxon>Eukaryota</taxon>
        <taxon>Fungi</taxon>
        <taxon>Dikarya</taxon>
        <taxon>Basidiomycota</taxon>
        <taxon>Agaricomycotina</taxon>
        <taxon>Agaricomycetes</taxon>
        <taxon>Russulales</taxon>
        <taxon>Auriscalpiaceae</taxon>
        <taxon>Artomyces</taxon>
    </lineage>
</organism>
<gene>
    <name evidence="1" type="ORF">BV25DRAFT_1372712</name>
</gene>
<dbReference type="Proteomes" id="UP000814140">
    <property type="component" value="Unassembled WGS sequence"/>
</dbReference>
<reference evidence="1" key="2">
    <citation type="journal article" date="2022" name="New Phytol.">
        <title>Evolutionary transition to the ectomycorrhizal habit in the genomes of a hyperdiverse lineage of mushroom-forming fungi.</title>
        <authorList>
            <person name="Looney B."/>
            <person name="Miyauchi S."/>
            <person name="Morin E."/>
            <person name="Drula E."/>
            <person name="Courty P.E."/>
            <person name="Kohler A."/>
            <person name="Kuo A."/>
            <person name="LaButti K."/>
            <person name="Pangilinan J."/>
            <person name="Lipzen A."/>
            <person name="Riley R."/>
            <person name="Andreopoulos W."/>
            <person name="He G."/>
            <person name="Johnson J."/>
            <person name="Nolan M."/>
            <person name="Tritt A."/>
            <person name="Barry K.W."/>
            <person name="Grigoriev I.V."/>
            <person name="Nagy L.G."/>
            <person name="Hibbett D."/>
            <person name="Henrissat B."/>
            <person name="Matheny P.B."/>
            <person name="Labbe J."/>
            <person name="Martin F.M."/>
        </authorList>
    </citation>
    <scope>NUCLEOTIDE SEQUENCE</scope>
    <source>
        <strain evidence="1">HHB10654</strain>
    </source>
</reference>